<comment type="caution">
    <text evidence="1">The sequence shown here is derived from an EMBL/GenBank/DDBJ whole genome shotgun (WGS) entry which is preliminary data.</text>
</comment>
<protein>
    <submittedName>
        <fullName evidence="1">Nuclease A inhibitor family protein</fullName>
    </submittedName>
</protein>
<keyword evidence="2" id="KW-1185">Reference proteome</keyword>
<dbReference type="InterPro" id="IPR012489">
    <property type="entry name" value="NucleaseA_inhib-like"/>
</dbReference>
<dbReference type="SUPFAM" id="SSF82602">
    <property type="entry name" value="Nuclease A inhibitor (NuiA)"/>
    <property type="match status" value="1"/>
</dbReference>
<accession>A0ABU5QFA4</accession>
<dbReference type="InterPro" id="IPR036587">
    <property type="entry name" value="NucleaseA_inhib-like_sf"/>
</dbReference>
<sequence length="141" mass="16337">MSNSKSQKNSKTYLKEQIELLVADLRYPSESDEKIEFFEILDTVAEISTENFKTFIGKSEETAIQTMDLELFFEPLTRSEDWFTDEEAQWAEDALKLKTVLKKKLQDLQVFRVGETEIEVFVIGKTEAGEWIGIKTLLIET</sequence>
<gene>
    <name evidence="1" type="ORF">VB248_20410</name>
</gene>
<proteinExistence type="predicted"/>
<name>A0ABU5QFA4_9BACT</name>
<dbReference type="Gene3D" id="3.40.1460.10">
    <property type="entry name" value="Nuclease A inhibitor-like"/>
    <property type="match status" value="1"/>
</dbReference>
<dbReference type="Proteomes" id="UP001302949">
    <property type="component" value="Unassembled WGS sequence"/>
</dbReference>
<dbReference type="EMBL" id="JAYFUM010000028">
    <property type="protein sequence ID" value="MEA5141529.1"/>
    <property type="molecule type" value="Genomic_DNA"/>
</dbReference>
<evidence type="ECO:0000313" key="2">
    <source>
        <dbReference type="Proteomes" id="UP001302949"/>
    </source>
</evidence>
<evidence type="ECO:0000313" key="1">
    <source>
        <dbReference type="EMBL" id="MEA5141529.1"/>
    </source>
</evidence>
<dbReference type="Pfam" id="PF07924">
    <property type="entry name" value="NuiA"/>
    <property type="match status" value="1"/>
</dbReference>
<organism evidence="1 2">
    <name type="scientific">Arcicella rigui</name>
    <dbReference type="NCBI Taxonomy" id="797020"/>
    <lineage>
        <taxon>Bacteria</taxon>
        <taxon>Pseudomonadati</taxon>
        <taxon>Bacteroidota</taxon>
        <taxon>Cytophagia</taxon>
        <taxon>Cytophagales</taxon>
        <taxon>Flectobacillaceae</taxon>
        <taxon>Arcicella</taxon>
    </lineage>
</organism>
<dbReference type="RefSeq" id="WP_323298684.1">
    <property type="nucleotide sequence ID" value="NZ_JAYFUM010000028.1"/>
</dbReference>
<reference evidence="1 2" key="1">
    <citation type="submission" date="2023-12" db="EMBL/GenBank/DDBJ databases">
        <title>Novel species of the genus Arcicella isolated from rivers.</title>
        <authorList>
            <person name="Lu H."/>
        </authorList>
    </citation>
    <scope>NUCLEOTIDE SEQUENCE [LARGE SCALE GENOMIC DNA]</scope>
    <source>
        <strain evidence="1 2">KCTC 23307</strain>
    </source>
</reference>